<dbReference type="Proteomes" id="UP000199134">
    <property type="component" value="Unassembled WGS sequence"/>
</dbReference>
<dbReference type="EMBL" id="FNIW01000010">
    <property type="protein sequence ID" value="SDO13989.1"/>
    <property type="molecule type" value="Genomic_DNA"/>
</dbReference>
<sequence>MNKPVLETKKLILDVMIKGSFICQIQMPYCPLFPVTKKQVNDFVVEKRPSLKGKNFSVEYSNATPLFRNDANVIL</sequence>
<name>A0A1H0H4A7_9BACT</name>
<reference evidence="2" key="1">
    <citation type="submission" date="2016-10" db="EMBL/GenBank/DDBJ databases">
        <authorList>
            <person name="de Groot N.N."/>
        </authorList>
    </citation>
    <scope>NUCLEOTIDE SEQUENCE [LARGE SCALE GENOMIC DNA]</scope>
    <source>
        <strain evidence="2">BP1-145</strain>
    </source>
</reference>
<dbReference type="AlphaFoldDB" id="A0A1H0H4A7"/>
<proteinExistence type="predicted"/>
<comment type="caution">
    <text evidence="1">The sequence shown here is derived from an EMBL/GenBank/DDBJ whole genome shotgun (WGS) entry which is preliminary data.</text>
</comment>
<organism evidence="1 2">
    <name type="scientific">Prevotella communis</name>
    <dbReference type="NCBI Taxonomy" id="2913614"/>
    <lineage>
        <taxon>Bacteria</taxon>
        <taxon>Pseudomonadati</taxon>
        <taxon>Bacteroidota</taxon>
        <taxon>Bacteroidia</taxon>
        <taxon>Bacteroidales</taxon>
        <taxon>Prevotellaceae</taxon>
        <taxon>Prevotella</taxon>
    </lineage>
</organism>
<protein>
    <submittedName>
        <fullName evidence="1">Uncharacterized protein</fullName>
    </submittedName>
</protein>
<evidence type="ECO:0000313" key="1">
    <source>
        <dbReference type="EMBL" id="SDO13989.1"/>
    </source>
</evidence>
<accession>A0A1H0H4A7</accession>
<gene>
    <name evidence="1" type="ORF">SAMN04487900_110109</name>
</gene>
<dbReference type="RefSeq" id="WP_091853629.1">
    <property type="nucleotide sequence ID" value="NZ_FNIW01000010.1"/>
</dbReference>
<evidence type="ECO:0000313" key="2">
    <source>
        <dbReference type="Proteomes" id="UP000199134"/>
    </source>
</evidence>